<accession>A0A2G9QGJ5</accession>
<dbReference type="AlphaFoldDB" id="A0A2G9QGJ5"/>
<protein>
    <recommendedName>
        <fullName evidence="3">TIR domain-containing protein</fullName>
    </recommendedName>
</protein>
<keyword evidence="2" id="KW-1185">Reference proteome</keyword>
<evidence type="ECO:0008006" key="3">
    <source>
        <dbReference type="Google" id="ProtNLM"/>
    </source>
</evidence>
<evidence type="ECO:0000313" key="1">
    <source>
        <dbReference type="EMBL" id="PIO14261.1"/>
    </source>
</evidence>
<dbReference type="Proteomes" id="UP000228934">
    <property type="component" value="Unassembled WGS sequence"/>
</dbReference>
<reference evidence="2" key="1">
    <citation type="journal article" date="2017" name="Nat. Commun.">
        <title>The North American bullfrog draft genome provides insight into hormonal regulation of long noncoding RNA.</title>
        <authorList>
            <person name="Hammond S.A."/>
            <person name="Warren R.L."/>
            <person name="Vandervalk B.P."/>
            <person name="Kucuk E."/>
            <person name="Khan H."/>
            <person name="Gibb E.A."/>
            <person name="Pandoh P."/>
            <person name="Kirk H."/>
            <person name="Zhao Y."/>
            <person name="Jones M."/>
            <person name="Mungall A.J."/>
            <person name="Coope R."/>
            <person name="Pleasance S."/>
            <person name="Moore R.A."/>
            <person name="Holt R.A."/>
            <person name="Round J.M."/>
            <person name="Ohora S."/>
            <person name="Walle B.V."/>
            <person name="Veldhoen N."/>
            <person name="Helbing C.C."/>
            <person name="Birol I."/>
        </authorList>
    </citation>
    <scope>NUCLEOTIDE SEQUENCE [LARGE SCALE GENOMIC DNA]</scope>
</reference>
<proteinExistence type="predicted"/>
<dbReference type="OrthoDB" id="9903345at2759"/>
<sequence>MFRGFVEKTLSSIISSNVNSRSKYRETVEKCDFAILYHTKNRGRINLTNVTDSLYDEEIKHMSLCKGRKNVIVVVDDLEKSGYEEKYCILDTQPDISKYARDLILVSNEDKRHQQGINNKLQLIGDLMSDGK</sequence>
<organism evidence="1 2">
    <name type="scientific">Aquarana catesbeiana</name>
    <name type="common">American bullfrog</name>
    <name type="synonym">Rana catesbeiana</name>
    <dbReference type="NCBI Taxonomy" id="8400"/>
    <lineage>
        <taxon>Eukaryota</taxon>
        <taxon>Metazoa</taxon>
        <taxon>Chordata</taxon>
        <taxon>Craniata</taxon>
        <taxon>Vertebrata</taxon>
        <taxon>Euteleostomi</taxon>
        <taxon>Amphibia</taxon>
        <taxon>Batrachia</taxon>
        <taxon>Anura</taxon>
        <taxon>Neobatrachia</taxon>
        <taxon>Ranoidea</taxon>
        <taxon>Ranidae</taxon>
        <taxon>Aquarana</taxon>
    </lineage>
</organism>
<evidence type="ECO:0000313" key="2">
    <source>
        <dbReference type="Proteomes" id="UP000228934"/>
    </source>
</evidence>
<name>A0A2G9QGJ5_AQUCT</name>
<dbReference type="EMBL" id="KZ021558">
    <property type="protein sequence ID" value="PIO14261.1"/>
    <property type="molecule type" value="Genomic_DNA"/>
</dbReference>
<gene>
    <name evidence="1" type="ORF">AB205_0043100</name>
</gene>